<dbReference type="InterPro" id="IPR024079">
    <property type="entry name" value="MetalloPept_cat_dom_sf"/>
</dbReference>
<gene>
    <name evidence="3" type="ORF">Bpfe_017824</name>
</gene>
<dbReference type="GO" id="GO:0016485">
    <property type="term" value="P:protein processing"/>
    <property type="evidence" value="ECO:0007669"/>
    <property type="project" value="TreeGrafter"/>
</dbReference>
<reference evidence="3" key="1">
    <citation type="journal article" date="2023" name="PLoS Negl. Trop. Dis.">
        <title>A genome sequence for Biomphalaria pfeifferi, the major vector snail for the human-infecting parasite Schistosoma mansoni.</title>
        <authorList>
            <person name="Bu L."/>
            <person name="Lu L."/>
            <person name="Laidemitt M.R."/>
            <person name="Zhang S.M."/>
            <person name="Mutuku M."/>
            <person name="Mkoji G."/>
            <person name="Steinauer M."/>
            <person name="Loker E.S."/>
        </authorList>
    </citation>
    <scope>NUCLEOTIDE SEQUENCE</scope>
    <source>
        <strain evidence="3">KasaAsao</strain>
    </source>
</reference>
<keyword evidence="4" id="KW-1185">Reference proteome</keyword>
<evidence type="ECO:0000256" key="1">
    <source>
        <dbReference type="ARBA" id="ARBA00007357"/>
    </source>
</evidence>
<comment type="similarity">
    <text evidence="1">Belongs to the peptidase M13 family.</text>
</comment>
<comment type="caution">
    <text evidence="3">The sequence shown here is derived from an EMBL/GenBank/DDBJ whole genome shotgun (WGS) entry which is preliminary data.</text>
</comment>
<dbReference type="AlphaFoldDB" id="A0AAD8BDR8"/>
<dbReference type="GO" id="GO:0005886">
    <property type="term" value="C:plasma membrane"/>
    <property type="evidence" value="ECO:0007669"/>
    <property type="project" value="TreeGrafter"/>
</dbReference>
<proteinExistence type="inferred from homology"/>
<dbReference type="GO" id="GO:0004222">
    <property type="term" value="F:metalloendopeptidase activity"/>
    <property type="evidence" value="ECO:0007669"/>
    <property type="project" value="InterPro"/>
</dbReference>
<organism evidence="3 4">
    <name type="scientific">Biomphalaria pfeifferi</name>
    <name type="common">Bloodfluke planorb</name>
    <name type="synonym">Freshwater snail</name>
    <dbReference type="NCBI Taxonomy" id="112525"/>
    <lineage>
        <taxon>Eukaryota</taxon>
        <taxon>Metazoa</taxon>
        <taxon>Spiralia</taxon>
        <taxon>Lophotrochozoa</taxon>
        <taxon>Mollusca</taxon>
        <taxon>Gastropoda</taxon>
        <taxon>Heterobranchia</taxon>
        <taxon>Euthyneura</taxon>
        <taxon>Panpulmonata</taxon>
        <taxon>Hygrophila</taxon>
        <taxon>Lymnaeoidea</taxon>
        <taxon>Planorbidae</taxon>
        <taxon>Biomphalaria</taxon>
    </lineage>
</organism>
<dbReference type="PANTHER" id="PTHR11733">
    <property type="entry name" value="ZINC METALLOPROTEASE FAMILY M13 NEPRILYSIN-RELATED"/>
    <property type="match status" value="1"/>
</dbReference>
<evidence type="ECO:0000313" key="4">
    <source>
        <dbReference type="Proteomes" id="UP001233172"/>
    </source>
</evidence>
<dbReference type="InterPro" id="IPR018497">
    <property type="entry name" value="Peptidase_M13_C"/>
</dbReference>
<dbReference type="EMBL" id="JASAOG010000092">
    <property type="protein sequence ID" value="KAK0052708.1"/>
    <property type="molecule type" value="Genomic_DNA"/>
</dbReference>
<dbReference type="Pfam" id="PF01431">
    <property type="entry name" value="Peptidase_M13"/>
    <property type="match status" value="1"/>
</dbReference>
<dbReference type="Proteomes" id="UP001233172">
    <property type="component" value="Unassembled WGS sequence"/>
</dbReference>
<dbReference type="InterPro" id="IPR000718">
    <property type="entry name" value="Peptidase_M13"/>
</dbReference>
<dbReference type="Gene3D" id="3.40.390.10">
    <property type="entry name" value="Collagenase (Catalytic Domain)"/>
    <property type="match status" value="1"/>
</dbReference>
<sequence length="55" mass="6209">LDGASSLKENMCDLEGLKLSYKAFQSSAKSQRTDERKLPGINMNHNQIFFLSFAQ</sequence>
<name>A0AAD8BDR8_BIOPF</name>
<accession>A0AAD8BDR8</accession>
<evidence type="ECO:0000259" key="2">
    <source>
        <dbReference type="Pfam" id="PF01431"/>
    </source>
</evidence>
<dbReference type="PROSITE" id="PS51885">
    <property type="entry name" value="NEPRILYSIN"/>
    <property type="match status" value="1"/>
</dbReference>
<dbReference type="PANTHER" id="PTHR11733:SF167">
    <property type="entry name" value="FI17812P1-RELATED"/>
    <property type="match status" value="1"/>
</dbReference>
<reference evidence="3" key="2">
    <citation type="submission" date="2023-04" db="EMBL/GenBank/DDBJ databases">
        <authorList>
            <person name="Bu L."/>
            <person name="Lu L."/>
            <person name="Laidemitt M.R."/>
            <person name="Zhang S.M."/>
            <person name="Mutuku M."/>
            <person name="Mkoji G."/>
            <person name="Steinauer M."/>
            <person name="Loker E.S."/>
        </authorList>
    </citation>
    <scope>NUCLEOTIDE SEQUENCE</scope>
    <source>
        <strain evidence="3">KasaAsao</strain>
        <tissue evidence="3">Whole Snail</tissue>
    </source>
</reference>
<dbReference type="SUPFAM" id="SSF55486">
    <property type="entry name" value="Metalloproteases ('zincins'), catalytic domain"/>
    <property type="match status" value="1"/>
</dbReference>
<protein>
    <submittedName>
        <fullName evidence="3">Neprilysin</fullName>
    </submittedName>
</protein>
<feature type="non-terminal residue" evidence="3">
    <location>
        <position position="55"/>
    </location>
</feature>
<evidence type="ECO:0000313" key="3">
    <source>
        <dbReference type="EMBL" id="KAK0052708.1"/>
    </source>
</evidence>
<feature type="domain" description="Peptidase M13 C-terminal" evidence="2">
    <location>
        <begin position="2"/>
        <end position="55"/>
    </location>
</feature>
<feature type="non-terminal residue" evidence="3">
    <location>
        <position position="1"/>
    </location>
</feature>